<accession>A0ABS6JA44</accession>
<organism evidence="6 7">
    <name type="scientific">Evansella tamaricis</name>
    <dbReference type="NCBI Taxonomy" id="2069301"/>
    <lineage>
        <taxon>Bacteria</taxon>
        <taxon>Bacillati</taxon>
        <taxon>Bacillota</taxon>
        <taxon>Bacilli</taxon>
        <taxon>Bacillales</taxon>
        <taxon>Bacillaceae</taxon>
        <taxon>Evansella</taxon>
    </lineage>
</organism>
<keyword evidence="3 4" id="KW-0560">Oxidoreductase</keyword>
<name>A0ABS6JA44_9BACI</name>
<keyword evidence="7" id="KW-1185">Reference proteome</keyword>
<evidence type="ECO:0000313" key="6">
    <source>
        <dbReference type="EMBL" id="MBU9710551.1"/>
    </source>
</evidence>
<dbReference type="EMBL" id="JAHQCS010000036">
    <property type="protein sequence ID" value="MBU9710551.1"/>
    <property type="molecule type" value="Genomic_DNA"/>
</dbReference>
<gene>
    <name evidence="6" type="ORF">KS419_02190</name>
</gene>
<dbReference type="PANTHER" id="PTHR43425:SF2">
    <property type="entry name" value="OXYGEN-INSENSITIVE NADPH NITROREDUCTASE"/>
    <property type="match status" value="1"/>
</dbReference>
<feature type="domain" description="Nitroreductase" evidence="5">
    <location>
        <begin position="10"/>
        <end position="164"/>
    </location>
</feature>
<sequence>MNDVIQLLNSHRSYREYKEDPIEQEKLDTIIQSAMSAANWIHGQQVTVIDVQDKKRKAKLAELVGNQPYVDQAPVFFVFCLDFYRAKLAADKNGEGIGVTNSVESLLTGATDVGIAMGNAIAAAESMGLGTVPIGGIRKKPEEVISLLKLPEYVFPISGLVIGHPSVKADKKPRLPQEAIHQKETYDHGQRKYIDQFDEIYSQFVLEQTNGQRSSQWSSNITTFYADRYKGYSENVVPALKKQGFTFEK</sequence>
<evidence type="ECO:0000256" key="1">
    <source>
        <dbReference type="ARBA" id="ARBA00022630"/>
    </source>
</evidence>
<evidence type="ECO:0000259" key="5">
    <source>
        <dbReference type="Pfam" id="PF00881"/>
    </source>
</evidence>
<dbReference type="InterPro" id="IPR016446">
    <property type="entry name" value="Flavin_OxRdtase_Frp"/>
</dbReference>
<dbReference type="Proteomes" id="UP000784880">
    <property type="component" value="Unassembled WGS sequence"/>
</dbReference>
<dbReference type="Pfam" id="PF00881">
    <property type="entry name" value="Nitroreductase"/>
    <property type="match status" value="1"/>
</dbReference>
<dbReference type="RefSeq" id="WP_217064444.1">
    <property type="nucleotide sequence ID" value="NZ_JAHQCS010000036.1"/>
</dbReference>
<dbReference type="CDD" id="cd02146">
    <property type="entry name" value="NfsA-like"/>
    <property type="match status" value="1"/>
</dbReference>
<keyword evidence="2 4" id="KW-0288">FMN</keyword>
<evidence type="ECO:0000256" key="3">
    <source>
        <dbReference type="ARBA" id="ARBA00023002"/>
    </source>
</evidence>
<keyword evidence="1 4" id="KW-0285">Flavoprotein</keyword>
<evidence type="ECO:0000313" key="7">
    <source>
        <dbReference type="Proteomes" id="UP000784880"/>
    </source>
</evidence>
<evidence type="ECO:0000256" key="2">
    <source>
        <dbReference type="ARBA" id="ARBA00022643"/>
    </source>
</evidence>
<comment type="caution">
    <text evidence="6">The sequence shown here is derived from an EMBL/GenBank/DDBJ whole genome shotgun (WGS) entry which is preliminary data.</text>
</comment>
<keyword evidence="4" id="KW-0521">NADP</keyword>
<comment type="similarity">
    <text evidence="4">Belongs to the flavin oxidoreductase frp family.</text>
</comment>
<protein>
    <submittedName>
        <fullName evidence="6">NADPH-dependent oxidoreductase</fullName>
    </submittedName>
</protein>
<dbReference type="PANTHER" id="PTHR43425">
    <property type="entry name" value="OXYGEN-INSENSITIVE NADPH NITROREDUCTASE"/>
    <property type="match status" value="1"/>
</dbReference>
<proteinExistence type="inferred from homology"/>
<evidence type="ECO:0000256" key="4">
    <source>
        <dbReference type="PIRNR" id="PIRNR005426"/>
    </source>
</evidence>
<reference evidence="6 7" key="1">
    <citation type="submission" date="2021-06" db="EMBL/GenBank/DDBJ databases">
        <title>Bacillus sp. RD4P76, an endophyte from a halophyte.</title>
        <authorList>
            <person name="Sun J.-Q."/>
        </authorList>
    </citation>
    <scope>NUCLEOTIDE SEQUENCE [LARGE SCALE GENOMIC DNA]</scope>
    <source>
        <strain evidence="6 7">CGMCC 1.15917</strain>
    </source>
</reference>
<dbReference type="PIRSF" id="PIRSF005426">
    <property type="entry name" value="Frp"/>
    <property type="match status" value="1"/>
</dbReference>
<dbReference type="InterPro" id="IPR029479">
    <property type="entry name" value="Nitroreductase"/>
</dbReference>